<feature type="non-terminal residue" evidence="3">
    <location>
        <position position="218"/>
    </location>
</feature>
<dbReference type="AlphaFoldDB" id="A0A7T8JYN4"/>
<keyword evidence="4" id="KW-1185">Reference proteome</keyword>
<evidence type="ECO:0000313" key="3">
    <source>
        <dbReference type="EMBL" id="QQP38650.1"/>
    </source>
</evidence>
<accession>A0A7T8JYN4</accession>
<dbReference type="GO" id="GO:0008568">
    <property type="term" value="F:microtubule severing ATPase activity"/>
    <property type="evidence" value="ECO:0007669"/>
    <property type="project" value="TreeGrafter"/>
</dbReference>
<feature type="region of interest" description="Disordered" evidence="2">
    <location>
        <begin position="1"/>
        <end position="64"/>
    </location>
</feature>
<evidence type="ECO:0000256" key="2">
    <source>
        <dbReference type="SAM" id="MobiDB-lite"/>
    </source>
</evidence>
<dbReference type="EMBL" id="CP045902">
    <property type="protein sequence ID" value="QQP38650.1"/>
    <property type="molecule type" value="Genomic_DNA"/>
</dbReference>
<dbReference type="InterPro" id="IPR027417">
    <property type="entry name" value="P-loop_NTPase"/>
</dbReference>
<comment type="similarity">
    <text evidence="1">Belongs to the AAA ATPase family.</text>
</comment>
<feature type="compositionally biased region" description="Polar residues" evidence="2">
    <location>
        <begin position="96"/>
        <end position="114"/>
    </location>
</feature>
<dbReference type="Gene3D" id="3.40.50.300">
    <property type="entry name" value="P-loop containing nucleotide triphosphate hydrolases"/>
    <property type="match status" value="1"/>
</dbReference>
<dbReference type="GO" id="GO:0016887">
    <property type="term" value="F:ATP hydrolysis activity"/>
    <property type="evidence" value="ECO:0007669"/>
    <property type="project" value="TreeGrafter"/>
</dbReference>
<dbReference type="PANTHER" id="PTHR23074:SF17">
    <property type="entry name" value="FIDGETIN-LIKE PROTEIN 1"/>
    <property type="match status" value="1"/>
</dbReference>
<dbReference type="OrthoDB" id="10251136at2759"/>
<feature type="non-terminal residue" evidence="3">
    <location>
        <position position="1"/>
    </location>
</feature>
<feature type="compositionally biased region" description="Basic and acidic residues" evidence="2">
    <location>
        <begin position="17"/>
        <end position="60"/>
    </location>
</feature>
<feature type="region of interest" description="Disordered" evidence="2">
    <location>
        <begin position="85"/>
        <end position="141"/>
    </location>
</feature>
<reference evidence="4" key="1">
    <citation type="submission" date="2021-01" db="EMBL/GenBank/DDBJ databases">
        <title>Caligus Genome Assembly.</title>
        <authorList>
            <person name="Gallardo-Escarate C."/>
        </authorList>
    </citation>
    <scope>NUCLEOTIDE SEQUENCE [LARGE SCALE GENOMIC DNA]</scope>
</reference>
<dbReference type="Proteomes" id="UP000595437">
    <property type="component" value="Chromosome 13"/>
</dbReference>
<name>A0A7T8JYN4_CALRO</name>
<dbReference type="SUPFAM" id="SSF52540">
    <property type="entry name" value="P-loop containing nucleoside triphosphate hydrolases"/>
    <property type="match status" value="1"/>
</dbReference>
<protein>
    <submittedName>
        <fullName evidence="3">MDM2 oncogene_ E3 ubiquitin protein ligase</fullName>
    </submittedName>
</protein>
<proteinExistence type="inferred from homology"/>
<gene>
    <name evidence="3" type="ORF">FKW44_019285</name>
</gene>
<dbReference type="PANTHER" id="PTHR23074">
    <property type="entry name" value="AAA DOMAIN-CONTAINING"/>
    <property type="match status" value="1"/>
</dbReference>
<feature type="compositionally biased region" description="Low complexity" evidence="2">
    <location>
        <begin position="115"/>
        <end position="125"/>
    </location>
</feature>
<organism evidence="3 4">
    <name type="scientific">Caligus rogercresseyi</name>
    <name type="common">Sea louse</name>
    <dbReference type="NCBI Taxonomy" id="217165"/>
    <lineage>
        <taxon>Eukaryota</taxon>
        <taxon>Metazoa</taxon>
        <taxon>Ecdysozoa</taxon>
        <taxon>Arthropoda</taxon>
        <taxon>Crustacea</taxon>
        <taxon>Multicrustacea</taxon>
        <taxon>Hexanauplia</taxon>
        <taxon>Copepoda</taxon>
        <taxon>Siphonostomatoida</taxon>
        <taxon>Caligidae</taxon>
        <taxon>Caligus</taxon>
    </lineage>
</organism>
<evidence type="ECO:0000256" key="1">
    <source>
        <dbReference type="ARBA" id="ARBA00006914"/>
    </source>
</evidence>
<dbReference type="InterPro" id="IPR050304">
    <property type="entry name" value="MT-severing_AAA_ATPase"/>
</dbReference>
<evidence type="ECO:0000313" key="4">
    <source>
        <dbReference type="Proteomes" id="UP000595437"/>
    </source>
</evidence>
<sequence>KEELPPTKTFTFKPAKLAHEDKPSLKRPDPPLKRYEPPLKRCEPPLKRCEPPLKRCEPPPRELPAFMTGSEKLLTDIQARYGAQKGGGVPAVQKRLGSNRSSPLLGSSFKSPFPNTSANGAASTTTKEDSSKSGDSVPIEHPLYKSIDPKMIELITNEIMDSGDSIHWDDIAGLEFVKHMIQEIVVFPLMRPDIFTGLRGPPKGLLLFGPPGTGKSEK</sequence>